<evidence type="ECO:0000259" key="14">
    <source>
        <dbReference type="PROSITE" id="PS50109"/>
    </source>
</evidence>
<evidence type="ECO:0000256" key="8">
    <source>
        <dbReference type="ARBA" id="ARBA00022777"/>
    </source>
</evidence>
<dbReference type="CDD" id="cd00082">
    <property type="entry name" value="HisKA"/>
    <property type="match status" value="1"/>
</dbReference>
<dbReference type="CDD" id="cd00130">
    <property type="entry name" value="PAS"/>
    <property type="match status" value="2"/>
</dbReference>
<evidence type="ECO:0000256" key="3">
    <source>
        <dbReference type="ARBA" id="ARBA00012438"/>
    </source>
</evidence>
<keyword evidence="9" id="KW-0067">ATP-binding</keyword>
<dbReference type="CDD" id="cd00075">
    <property type="entry name" value="HATPase"/>
    <property type="match status" value="1"/>
</dbReference>
<dbReference type="InterPro" id="IPR003661">
    <property type="entry name" value="HisK_dim/P_dom"/>
</dbReference>
<accession>A0A563UDA9</accession>
<evidence type="ECO:0000259" key="16">
    <source>
        <dbReference type="PROSITE" id="PS50113"/>
    </source>
</evidence>
<evidence type="ECO:0000256" key="12">
    <source>
        <dbReference type="ARBA" id="ARBA00023136"/>
    </source>
</evidence>
<evidence type="ECO:0000256" key="2">
    <source>
        <dbReference type="ARBA" id="ARBA00004141"/>
    </source>
</evidence>
<dbReference type="Pfam" id="PF13426">
    <property type="entry name" value="PAS_9"/>
    <property type="match status" value="1"/>
</dbReference>
<dbReference type="NCBIfam" id="TIGR00229">
    <property type="entry name" value="sensory_box"/>
    <property type="match status" value="1"/>
</dbReference>
<dbReference type="InterPro" id="IPR004358">
    <property type="entry name" value="Sig_transdc_His_kin-like_C"/>
</dbReference>
<evidence type="ECO:0000256" key="4">
    <source>
        <dbReference type="ARBA" id="ARBA00022553"/>
    </source>
</evidence>
<dbReference type="Pfam" id="PF00512">
    <property type="entry name" value="HisKA"/>
    <property type="match status" value="1"/>
</dbReference>
<comment type="subcellular location">
    <subcellularLocation>
        <location evidence="2">Membrane</location>
        <topology evidence="2">Multi-pass membrane protein</topology>
    </subcellularLocation>
</comment>
<keyword evidence="10" id="KW-1133">Transmembrane helix</keyword>
<dbReference type="InterPro" id="IPR000014">
    <property type="entry name" value="PAS"/>
</dbReference>
<dbReference type="PANTHER" id="PTHR42878:SF7">
    <property type="entry name" value="SENSOR HISTIDINE KINASE GLRK"/>
    <property type="match status" value="1"/>
</dbReference>
<dbReference type="PRINTS" id="PR00344">
    <property type="entry name" value="BCTRLSENSOR"/>
</dbReference>
<dbReference type="InterPro" id="IPR035965">
    <property type="entry name" value="PAS-like_dom_sf"/>
</dbReference>
<dbReference type="GO" id="GO:0007234">
    <property type="term" value="P:osmosensory signaling via phosphorelay pathway"/>
    <property type="evidence" value="ECO:0007669"/>
    <property type="project" value="TreeGrafter"/>
</dbReference>
<dbReference type="AlphaFoldDB" id="A0A563UDA9"/>
<evidence type="ECO:0000256" key="10">
    <source>
        <dbReference type="ARBA" id="ARBA00022989"/>
    </source>
</evidence>
<comment type="catalytic activity">
    <reaction evidence="1">
        <text>ATP + protein L-histidine = ADP + protein N-phospho-L-histidine.</text>
        <dbReference type="EC" id="2.7.13.3"/>
    </reaction>
</comment>
<evidence type="ECO:0000256" key="6">
    <source>
        <dbReference type="ARBA" id="ARBA00022692"/>
    </source>
</evidence>
<keyword evidence="7" id="KW-0547">Nucleotide-binding</keyword>
<dbReference type="GO" id="GO:0000156">
    <property type="term" value="F:phosphorelay response regulator activity"/>
    <property type="evidence" value="ECO:0007669"/>
    <property type="project" value="TreeGrafter"/>
</dbReference>
<dbReference type="SMART" id="SM00387">
    <property type="entry name" value="HATPase_c"/>
    <property type="match status" value="1"/>
</dbReference>
<evidence type="ECO:0000256" key="11">
    <source>
        <dbReference type="ARBA" id="ARBA00023012"/>
    </source>
</evidence>
<dbReference type="GO" id="GO:0000155">
    <property type="term" value="F:phosphorelay sensor kinase activity"/>
    <property type="evidence" value="ECO:0007669"/>
    <property type="project" value="InterPro"/>
</dbReference>
<organism evidence="17 18">
    <name type="scientific">Mucilaginibacter pallidiroseus</name>
    <dbReference type="NCBI Taxonomy" id="2599295"/>
    <lineage>
        <taxon>Bacteria</taxon>
        <taxon>Pseudomonadati</taxon>
        <taxon>Bacteroidota</taxon>
        <taxon>Sphingobacteriia</taxon>
        <taxon>Sphingobacteriales</taxon>
        <taxon>Sphingobacteriaceae</taxon>
        <taxon>Mucilaginibacter</taxon>
    </lineage>
</organism>
<keyword evidence="4" id="KW-0597">Phosphoprotein</keyword>
<comment type="caution">
    <text evidence="17">The sequence shown here is derived from an EMBL/GenBank/DDBJ whole genome shotgun (WGS) entry which is preliminary data.</text>
</comment>
<dbReference type="PROSITE" id="PS50109">
    <property type="entry name" value="HIS_KIN"/>
    <property type="match status" value="1"/>
</dbReference>
<dbReference type="Gene3D" id="1.10.287.130">
    <property type="match status" value="1"/>
</dbReference>
<dbReference type="InterPro" id="IPR036890">
    <property type="entry name" value="HATPase_C_sf"/>
</dbReference>
<dbReference type="Proteomes" id="UP000320042">
    <property type="component" value="Unassembled WGS sequence"/>
</dbReference>
<evidence type="ECO:0000256" key="9">
    <source>
        <dbReference type="ARBA" id="ARBA00022840"/>
    </source>
</evidence>
<keyword evidence="18" id="KW-1185">Reference proteome</keyword>
<feature type="domain" description="PAS" evidence="15">
    <location>
        <begin position="376"/>
        <end position="447"/>
    </location>
</feature>
<dbReference type="InterPro" id="IPR036097">
    <property type="entry name" value="HisK_dim/P_sf"/>
</dbReference>
<name>A0A563UDA9_9SPHI</name>
<keyword evidence="11" id="KW-0902">Two-component regulatory system</keyword>
<dbReference type="FunFam" id="3.30.565.10:FF:000006">
    <property type="entry name" value="Sensor histidine kinase WalK"/>
    <property type="match status" value="1"/>
</dbReference>
<evidence type="ECO:0000313" key="17">
    <source>
        <dbReference type="EMBL" id="TWR29259.1"/>
    </source>
</evidence>
<dbReference type="InterPro" id="IPR050351">
    <property type="entry name" value="BphY/WalK/GraS-like"/>
</dbReference>
<keyword evidence="6" id="KW-0812">Transmembrane</keyword>
<dbReference type="Pfam" id="PF08448">
    <property type="entry name" value="PAS_4"/>
    <property type="match status" value="1"/>
</dbReference>
<dbReference type="SUPFAM" id="SSF47384">
    <property type="entry name" value="Homodimeric domain of signal transducing histidine kinase"/>
    <property type="match status" value="1"/>
</dbReference>
<protein>
    <recommendedName>
        <fullName evidence="3">histidine kinase</fullName>
        <ecNumber evidence="3">2.7.13.3</ecNumber>
    </recommendedName>
</protein>
<keyword evidence="13" id="KW-0175">Coiled coil</keyword>
<dbReference type="PANTHER" id="PTHR42878">
    <property type="entry name" value="TWO-COMPONENT HISTIDINE KINASE"/>
    <property type="match status" value="1"/>
</dbReference>
<dbReference type="PROSITE" id="PS50113">
    <property type="entry name" value="PAC"/>
    <property type="match status" value="1"/>
</dbReference>
<keyword evidence="5" id="KW-0808">Transferase</keyword>
<feature type="domain" description="Histidine kinase" evidence="14">
    <location>
        <begin position="507"/>
        <end position="723"/>
    </location>
</feature>
<proteinExistence type="predicted"/>
<dbReference type="SMART" id="SM00388">
    <property type="entry name" value="HisKA"/>
    <property type="match status" value="1"/>
</dbReference>
<dbReference type="EMBL" id="VOEJ01000004">
    <property type="protein sequence ID" value="TWR29259.1"/>
    <property type="molecule type" value="Genomic_DNA"/>
</dbReference>
<dbReference type="Pfam" id="PF02518">
    <property type="entry name" value="HATPase_c"/>
    <property type="match status" value="1"/>
</dbReference>
<feature type="coiled-coil region" evidence="13">
    <location>
        <begin position="132"/>
        <end position="240"/>
    </location>
</feature>
<dbReference type="Gene3D" id="3.30.565.10">
    <property type="entry name" value="Histidine kinase-like ATPase, C-terminal domain"/>
    <property type="match status" value="1"/>
</dbReference>
<keyword evidence="8" id="KW-0418">Kinase</keyword>
<dbReference type="SUPFAM" id="SSF55785">
    <property type="entry name" value="PYP-like sensor domain (PAS domain)"/>
    <property type="match status" value="3"/>
</dbReference>
<dbReference type="GO" id="GO:0005524">
    <property type="term" value="F:ATP binding"/>
    <property type="evidence" value="ECO:0007669"/>
    <property type="project" value="UniProtKB-KW"/>
</dbReference>
<dbReference type="PROSITE" id="PS50112">
    <property type="entry name" value="PAS"/>
    <property type="match status" value="1"/>
</dbReference>
<evidence type="ECO:0000259" key="15">
    <source>
        <dbReference type="PROSITE" id="PS50112"/>
    </source>
</evidence>
<dbReference type="Gene3D" id="3.30.450.20">
    <property type="entry name" value="PAS domain"/>
    <property type="match status" value="3"/>
</dbReference>
<dbReference type="SMART" id="SM00091">
    <property type="entry name" value="PAS"/>
    <property type="match status" value="3"/>
</dbReference>
<dbReference type="RefSeq" id="WP_146381746.1">
    <property type="nucleotide sequence ID" value="NZ_VOEJ01000004.1"/>
</dbReference>
<evidence type="ECO:0000256" key="1">
    <source>
        <dbReference type="ARBA" id="ARBA00000085"/>
    </source>
</evidence>
<dbReference type="FunFam" id="1.10.287.130:FF:000001">
    <property type="entry name" value="Two-component sensor histidine kinase"/>
    <property type="match status" value="1"/>
</dbReference>
<dbReference type="EC" id="2.7.13.3" evidence="3"/>
<dbReference type="GO" id="GO:0016020">
    <property type="term" value="C:membrane"/>
    <property type="evidence" value="ECO:0007669"/>
    <property type="project" value="UniProtKB-SubCell"/>
</dbReference>
<keyword evidence="12" id="KW-0472">Membrane</keyword>
<evidence type="ECO:0000256" key="13">
    <source>
        <dbReference type="SAM" id="Coils"/>
    </source>
</evidence>
<reference evidence="17 18" key="1">
    <citation type="submission" date="2019-07" db="EMBL/GenBank/DDBJ databases">
        <authorList>
            <person name="Kim J."/>
        </authorList>
    </citation>
    <scope>NUCLEOTIDE SEQUENCE [LARGE SCALE GENOMIC DNA]</scope>
    <source>
        <strain evidence="18">dk17</strain>
    </source>
</reference>
<dbReference type="InterPro" id="IPR005467">
    <property type="entry name" value="His_kinase_dom"/>
</dbReference>
<dbReference type="InterPro" id="IPR013656">
    <property type="entry name" value="PAS_4"/>
</dbReference>
<dbReference type="InterPro" id="IPR003594">
    <property type="entry name" value="HATPase_dom"/>
</dbReference>
<dbReference type="SUPFAM" id="SSF55874">
    <property type="entry name" value="ATPase domain of HSP90 chaperone/DNA topoisomerase II/histidine kinase"/>
    <property type="match status" value="1"/>
</dbReference>
<dbReference type="SUPFAM" id="SSF57997">
    <property type="entry name" value="Tropomyosin"/>
    <property type="match status" value="1"/>
</dbReference>
<dbReference type="OrthoDB" id="9813151at2"/>
<feature type="domain" description="PAC" evidence="16">
    <location>
        <begin position="321"/>
        <end position="375"/>
    </location>
</feature>
<evidence type="ECO:0000256" key="5">
    <source>
        <dbReference type="ARBA" id="ARBA00022679"/>
    </source>
</evidence>
<evidence type="ECO:0000256" key="7">
    <source>
        <dbReference type="ARBA" id="ARBA00022741"/>
    </source>
</evidence>
<gene>
    <name evidence="17" type="ORF">FPZ43_09845</name>
</gene>
<dbReference type="GO" id="GO:0030295">
    <property type="term" value="F:protein kinase activator activity"/>
    <property type="evidence" value="ECO:0007669"/>
    <property type="project" value="TreeGrafter"/>
</dbReference>
<dbReference type="InterPro" id="IPR000700">
    <property type="entry name" value="PAS-assoc_C"/>
</dbReference>
<sequence>MPFNNHRLTDSVLLEILALSKDATAIYTSADLVIEMANDAMLSFWGRSRDIVGMPLTEAVPELNTQEFIGLLKTVWETMETYVAVDTPAELLINGKLQTAYFDFSYRAIKDADGNMLCILHTAQDVTERYLAKKLADEAKRVREELMFELQQTNRELTALNTVFLEKNDELNSTNEEVASLNEEYHSANEQLNNANNELSSLNEEYIAINEELNAINEELQSANNELADTRGKLQGLFTELKLSEQRLANIYEKAPIGIAVLTGPNHVIEQANDTIINIWGSRREDVLDKPHAIARPFVHNQGIGNWLDEVLVTKQSKINHEVMLQMPTLDGQTRTAIVNSTYQPIFDNDGNVSGILVILEDITETYIARKHTEWAQVQFRMAIDSAGMGTWSADPNSGRVTLSLRASEIMGLPKNEEITIAALLNMVDHDHRKIVADALDNGIKNSKPFDLEFPVNNPMSKERVWLRVTGKMFYVTPDYPASFSGILVDITEQKQDEIRKNDFIAMVSHELKTPLTSIKAYTQMLNSRLQKAGDEFSTNALRKTNLQIDKMNKMISGFLDISRLDSGKILLSKEEFDLNDLLYEVSGDVLLISPNHDIVFEPAAGRIIVNADRDKIGQVVTNLLNNAVKYADHSKSIFISTYQSEGKVTVSVKDEGRGIQPEDVQKLFERFYRVSNHKTSSVSGFGIGLYLSAEIISRHNGKIWVESEPDVGSTFYFEIPLT</sequence>
<evidence type="ECO:0000313" key="18">
    <source>
        <dbReference type="Proteomes" id="UP000320042"/>
    </source>
</evidence>